<dbReference type="PRINTS" id="PR00778">
    <property type="entry name" value="HTHARSR"/>
</dbReference>
<evidence type="ECO:0000256" key="4">
    <source>
        <dbReference type="ARBA" id="ARBA00023163"/>
    </source>
</evidence>
<dbReference type="CDD" id="cd00090">
    <property type="entry name" value="HTH_ARSR"/>
    <property type="match status" value="1"/>
</dbReference>
<keyword evidence="4" id="KW-0804">Transcription</keyword>
<dbReference type="GO" id="GO:0003677">
    <property type="term" value="F:DNA binding"/>
    <property type="evidence" value="ECO:0007669"/>
    <property type="project" value="UniProtKB-KW"/>
</dbReference>
<dbReference type="InterPro" id="IPR001845">
    <property type="entry name" value="HTH_ArsR_DNA-bd_dom"/>
</dbReference>
<dbReference type="GO" id="GO:0046685">
    <property type="term" value="P:response to arsenic-containing substance"/>
    <property type="evidence" value="ECO:0007669"/>
    <property type="project" value="UniProtKB-KW"/>
</dbReference>
<feature type="domain" description="HTH arsR-type" evidence="5">
    <location>
        <begin position="1"/>
        <end position="98"/>
    </location>
</feature>
<dbReference type="Proteomes" id="UP000260351">
    <property type="component" value="Unassembled WGS sequence"/>
</dbReference>
<evidence type="ECO:0000256" key="3">
    <source>
        <dbReference type="ARBA" id="ARBA00023125"/>
    </source>
</evidence>
<dbReference type="AlphaFoldDB" id="A0A3E1K6U5"/>
<evidence type="ECO:0000313" key="6">
    <source>
        <dbReference type="EMBL" id="RFF29693.1"/>
    </source>
</evidence>
<dbReference type="OrthoDB" id="9796124at2"/>
<proteinExistence type="predicted"/>
<name>A0A3E1K6U5_9GAMM</name>
<dbReference type="InterPro" id="IPR036388">
    <property type="entry name" value="WH-like_DNA-bd_sf"/>
</dbReference>
<dbReference type="Pfam" id="PF01022">
    <property type="entry name" value="HTH_5"/>
    <property type="match status" value="1"/>
</dbReference>
<accession>A0A3E1K6U5</accession>
<keyword evidence="3" id="KW-0238">DNA-binding</keyword>
<reference evidence="6 7" key="1">
    <citation type="submission" date="2018-08" db="EMBL/GenBank/DDBJ databases">
        <title>Wenzhouxiangella salilacus sp. nov., a novel bacterium isolated from a saline lake in Xinjiang Province, China.</title>
        <authorList>
            <person name="Han S."/>
        </authorList>
    </citation>
    <scope>NUCLEOTIDE SEQUENCE [LARGE SCALE GENOMIC DNA]</scope>
    <source>
        <strain evidence="6 7">XDB06</strain>
    </source>
</reference>
<keyword evidence="1" id="KW-0059">Arsenical resistance</keyword>
<evidence type="ECO:0000256" key="1">
    <source>
        <dbReference type="ARBA" id="ARBA00022849"/>
    </source>
</evidence>
<dbReference type="PROSITE" id="PS50987">
    <property type="entry name" value="HTH_ARSR_2"/>
    <property type="match status" value="1"/>
</dbReference>
<keyword evidence="7" id="KW-1185">Reference proteome</keyword>
<dbReference type="InterPro" id="IPR011991">
    <property type="entry name" value="ArsR-like_HTH"/>
</dbReference>
<evidence type="ECO:0000256" key="2">
    <source>
        <dbReference type="ARBA" id="ARBA00023015"/>
    </source>
</evidence>
<dbReference type="GO" id="GO:0003700">
    <property type="term" value="F:DNA-binding transcription factor activity"/>
    <property type="evidence" value="ECO:0007669"/>
    <property type="project" value="InterPro"/>
</dbReference>
<dbReference type="SMART" id="SM00418">
    <property type="entry name" value="HTH_ARSR"/>
    <property type="match status" value="1"/>
</dbReference>
<evidence type="ECO:0000313" key="7">
    <source>
        <dbReference type="Proteomes" id="UP000260351"/>
    </source>
</evidence>
<dbReference type="EMBL" id="QUZK01000042">
    <property type="protein sequence ID" value="RFF29693.1"/>
    <property type="molecule type" value="Genomic_DNA"/>
</dbReference>
<dbReference type="NCBIfam" id="NF033788">
    <property type="entry name" value="HTH_metalloreg"/>
    <property type="match status" value="1"/>
</dbReference>
<dbReference type="SUPFAM" id="SSF46785">
    <property type="entry name" value="Winged helix' DNA-binding domain"/>
    <property type="match status" value="1"/>
</dbReference>
<sequence length="132" mass="15160">MQVVQIEPSTLFQALADDTRLRVIRLLATADEEACLCELVDSLQEPAYKLSRHLKILRLAGLLSAHKDGRWVYHRLVKEPAHLDKLTASVNALPDPDEQFRRDLMRFVQRMRLRKDGRCRVGTQPEGLETEA</sequence>
<organism evidence="6 7">
    <name type="scientific">Wenzhouxiangella sediminis</name>
    <dbReference type="NCBI Taxonomy" id="1792836"/>
    <lineage>
        <taxon>Bacteria</taxon>
        <taxon>Pseudomonadati</taxon>
        <taxon>Pseudomonadota</taxon>
        <taxon>Gammaproteobacteria</taxon>
        <taxon>Chromatiales</taxon>
        <taxon>Wenzhouxiangellaceae</taxon>
        <taxon>Wenzhouxiangella</taxon>
    </lineage>
</organism>
<dbReference type="Gene3D" id="1.10.10.10">
    <property type="entry name" value="Winged helix-like DNA-binding domain superfamily/Winged helix DNA-binding domain"/>
    <property type="match status" value="1"/>
</dbReference>
<comment type="caution">
    <text evidence="6">The sequence shown here is derived from an EMBL/GenBank/DDBJ whole genome shotgun (WGS) entry which is preliminary data.</text>
</comment>
<dbReference type="PANTHER" id="PTHR33154">
    <property type="entry name" value="TRANSCRIPTIONAL REGULATOR, ARSR FAMILY"/>
    <property type="match status" value="1"/>
</dbReference>
<protein>
    <submittedName>
        <fullName evidence="6">ArsR family transcriptional regulator</fullName>
    </submittedName>
</protein>
<dbReference type="PANTHER" id="PTHR33154:SF18">
    <property type="entry name" value="ARSENICAL RESISTANCE OPERON REPRESSOR"/>
    <property type="match status" value="1"/>
</dbReference>
<dbReference type="InterPro" id="IPR036390">
    <property type="entry name" value="WH_DNA-bd_sf"/>
</dbReference>
<keyword evidence="2" id="KW-0805">Transcription regulation</keyword>
<gene>
    <name evidence="6" type="ORF">DZC52_11440</name>
</gene>
<dbReference type="InterPro" id="IPR051081">
    <property type="entry name" value="HTH_MetalResp_TranReg"/>
</dbReference>
<evidence type="ECO:0000259" key="5">
    <source>
        <dbReference type="PROSITE" id="PS50987"/>
    </source>
</evidence>